<reference evidence="3 4" key="1">
    <citation type="submission" date="2023-10" db="EMBL/GenBank/DDBJ databases">
        <title>Host Genetic Regulation of Human Gut Microbial Structural Variation.</title>
        <authorList>
            <person name="Harmsen H.J.M."/>
        </authorList>
    </citation>
    <scope>NUCLEOTIDE SEQUENCE [LARGE SCALE GENOMIC DNA]</scope>
    <source>
        <strain evidence="3 4">HTF-F</strain>
    </source>
</reference>
<keyword evidence="1" id="KW-1133">Transmembrane helix</keyword>
<dbReference type="InterPro" id="IPR003709">
    <property type="entry name" value="VanY-like_core_dom"/>
</dbReference>
<gene>
    <name evidence="3" type="ORF">RX402_05425</name>
</gene>
<dbReference type="EMBL" id="JAWHPR010000002">
    <property type="protein sequence ID" value="MDU8688191.1"/>
    <property type="molecule type" value="Genomic_DNA"/>
</dbReference>
<sequence length="258" mass="28263">MTREQYMRRKRLRLARNWALLILICAAIVALMTRGILWLLPKANALLAGPRSFEAASYSGTGYTFDADDARLILVNANLPFAGEPSPTLAPANEDGTIQLEAEAADAYRQMSAAAAEDGVALVLSAGYQDADARTAAYEAQKQQYLEKGKTEEEAASLSADIQLPAECNEHGTGYAADILSSDYPDRDTGFDTTRAYEWLTAYAAEYGFILRYPEDRQAATGVVFEPWHWRYVGTENALAIRASGLSLEEFLALQKAS</sequence>
<dbReference type="PANTHER" id="PTHR34385:SF1">
    <property type="entry name" value="PEPTIDOGLYCAN L-ALANYL-D-GLUTAMATE ENDOPEPTIDASE CWLK"/>
    <property type="match status" value="1"/>
</dbReference>
<keyword evidence="1" id="KW-0472">Membrane</keyword>
<dbReference type="InterPro" id="IPR009045">
    <property type="entry name" value="Zn_M74/Hedgehog-like"/>
</dbReference>
<dbReference type="Proteomes" id="UP001263246">
    <property type="component" value="Unassembled WGS sequence"/>
</dbReference>
<keyword evidence="1" id="KW-0812">Transmembrane</keyword>
<protein>
    <submittedName>
        <fullName evidence="3">M15 family metallopeptidase</fullName>
    </submittedName>
</protein>
<keyword evidence="4" id="KW-1185">Reference proteome</keyword>
<dbReference type="Pfam" id="PF02557">
    <property type="entry name" value="VanY"/>
    <property type="match status" value="1"/>
</dbReference>
<organism evidence="3 4">
    <name type="scientific">Faecalibacterium wellingii</name>
    <dbReference type="NCBI Taxonomy" id="2929491"/>
    <lineage>
        <taxon>Bacteria</taxon>
        <taxon>Bacillati</taxon>
        <taxon>Bacillota</taxon>
        <taxon>Clostridia</taxon>
        <taxon>Eubacteriales</taxon>
        <taxon>Oscillospiraceae</taxon>
        <taxon>Faecalibacterium</taxon>
    </lineage>
</organism>
<dbReference type="SUPFAM" id="SSF55166">
    <property type="entry name" value="Hedgehog/DD-peptidase"/>
    <property type="match status" value="1"/>
</dbReference>
<accession>A0ABU3TY57</accession>
<dbReference type="CDD" id="cd14852">
    <property type="entry name" value="LD-carboxypeptidase"/>
    <property type="match status" value="1"/>
</dbReference>
<evidence type="ECO:0000256" key="1">
    <source>
        <dbReference type="SAM" id="Phobius"/>
    </source>
</evidence>
<dbReference type="RefSeq" id="WP_414000794.1">
    <property type="nucleotide sequence ID" value="NZ_JBLFDH010000004.1"/>
</dbReference>
<feature type="domain" description="D-alanyl-D-alanine carboxypeptidase-like core" evidence="2">
    <location>
        <begin position="98"/>
        <end position="234"/>
    </location>
</feature>
<evidence type="ECO:0000313" key="3">
    <source>
        <dbReference type="EMBL" id="MDU8688191.1"/>
    </source>
</evidence>
<proteinExistence type="predicted"/>
<dbReference type="Gene3D" id="3.30.1380.10">
    <property type="match status" value="1"/>
</dbReference>
<dbReference type="InterPro" id="IPR052179">
    <property type="entry name" value="DD-CPase-like"/>
</dbReference>
<feature type="transmembrane region" description="Helical" evidence="1">
    <location>
        <begin position="20"/>
        <end position="40"/>
    </location>
</feature>
<dbReference type="InterPro" id="IPR058193">
    <property type="entry name" value="VanY/YodJ_core_dom"/>
</dbReference>
<comment type="caution">
    <text evidence="3">The sequence shown here is derived from an EMBL/GenBank/DDBJ whole genome shotgun (WGS) entry which is preliminary data.</text>
</comment>
<evidence type="ECO:0000259" key="2">
    <source>
        <dbReference type="Pfam" id="PF02557"/>
    </source>
</evidence>
<name>A0ABU3TY57_9FIRM</name>
<dbReference type="PANTHER" id="PTHR34385">
    <property type="entry name" value="D-ALANYL-D-ALANINE CARBOXYPEPTIDASE"/>
    <property type="match status" value="1"/>
</dbReference>
<evidence type="ECO:0000313" key="4">
    <source>
        <dbReference type="Proteomes" id="UP001263246"/>
    </source>
</evidence>